<comment type="caution">
    <text evidence="3">The sequence shown here is derived from an EMBL/GenBank/DDBJ whole genome shotgun (WGS) entry which is preliminary data.</text>
</comment>
<sequence>METSSGSRASSAEDLLTEIGNDRCMYYDLRPGETCRRPRSCFDCLNAPVPAEPSGCMISSNGWCRSMREYKQTQDFRGSGSASDDSGLVSNLRGGWFQMFPSINTTYCNATDTACTQCHELAVNASREHNFLAETMKYCSGTNGCVCIVGCESPTWSTRFNPDCQSRSPSVMPPPTKIRDLPPAVSTINQEPSKNHRTLLWLLVLVQIPFVLAWIYRRYQRRARENGERVAQPRPRRSTQLQLAGWRSMQEELIKKERERATARPSLQ</sequence>
<keyword evidence="2" id="KW-0472">Membrane</keyword>
<keyword evidence="2" id="KW-0812">Transmembrane</keyword>
<protein>
    <submittedName>
        <fullName evidence="3">Uncharacterized protein</fullName>
    </submittedName>
</protein>
<evidence type="ECO:0000313" key="4">
    <source>
        <dbReference type="Proteomes" id="UP001146120"/>
    </source>
</evidence>
<evidence type="ECO:0000313" key="3">
    <source>
        <dbReference type="EMBL" id="DAZ96693.1"/>
    </source>
</evidence>
<dbReference type="AlphaFoldDB" id="A0AAV2YSD1"/>
<keyword evidence="4" id="KW-1185">Reference proteome</keyword>
<feature type="transmembrane region" description="Helical" evidence="2">
    <location>
        <begin position="198"/>
        <end position="216"/>
    </location>
</feature>
<dbReference type="EMBL" id="DAKRPA010000159">
    <property type="protein sequence ID" value="DAZ96693.1"/>
    <property type="molecule type" value="Genomic_DNA"/>
</dbReference>
<dbReference type="Proteomes" id="UP001146120">
    <property type="component" value="Unassembled WGS sequence"/>
</dbReference>
<organism evidence="3 4">
    <name type="scientific">Lagenidium giganteum</name>
    <dbReference type="NCBI Taxonomy" id="4803"/>
    <lineage>
        <taxon>Eukaryota</taxon>
        <taxon>Sar</taxon>
        <taxon>Stramenopiles</taxon>
        <taxon>Oomycota</taxon>
        <taxon>Peronosporomycetes</taxon>
        <taxon>Pythiales</taxon>
        <taxon>Pythiaceae</taxon>
    </lineage>
</organism>
<accession>A0AAV2YSD1</accession>
<feature type="region of interest" description="Disordered" evidence="1">
    <location>
        <begin position="163"/>
        <end position="182"/>
    </location>
</feature>
<gene>
    <name evidence="3" type="ORF">N0F65_009160</name>
</gene>
<reference evidence="3" key="1">
    <citation type="submission" date="2022-11" db="EMBL/GenBank/DDBJ databases">
        <authorList>
            <person name="Morgan W.R."/>
            <person name="Tartar A."/>
        </authorList>
    </citation>
    <scope>NUCLEOTIDE SEQUENCE</scope>
    <source>
        <strain evidence="3">ARSEF 373</strain>
    </source>
</reference>
<keyword evidence="2" id="KW-1133">Transmembrane helix</keyword>
<name>A0AAV2YSD1_9STRA</name>
<evidence type="ECO:0000256" key="1">
    <source>
        <dbReference type="SAM" id="MobiDB-lite"/>
    </source>
</evidence>
<proteinExistence type="predicted"/>
<evidence type="ECO:0000256" key="2">
    <source>
        <dbReference type="SAM" id="Phobius"/>
    </source>
</evidence>
<reference evidence="3" key="2">
    <citation type="journal article" date="2023" name="Microbiol Resour">
        <title>Decontamination and Annotation of the Draft Genome Sequence of the Oomycete Lagenidium giganteum ARSEF 373.</title>
        <authorList>
            <person name="Morgan W.R."/>
            <person name="Tartar A."/>
        </authorList>
    </citation>
    <scope>NUCLEOTIDE SEQUENCE</scope>
    <source>
        <strain evidence="3">ARSEF 373</strain>
    </source>
</reference>